<protein>
    <submittedName>
        <fullName evidence="2">Uncharacterized protein</fullName>
    </submittedName>
</protein>
<feature type="region of interest" description="Disordered" evidence="1">
    <location>
        <begin position="245"/>
        <end position="266"/>
    </location>
</feature>
<sequence>MGPRSSEGTSDYTAITVRVSPAYGGPARVVALFRDLLNTDTRPIPPPMLLCQAHLSRRPRSGYVLGHKLLTPYSITPPSHYHRVGCRATIIPPQSALPRNHLLLFSPPSLRPYIIPYRPLPAARQGNTMPLLLSPVRYFRRQPARLYQTANDESGSETGAELRGENENGEYPVQEAFPLPRKCGEGACSAQAGTARLPRDAAPPNGAPRNDLLQGNSSSNRCQICAPSYGAPRCRAALAGLSGERRRTAAGAPCSAMQTSAPPKSS</sequence>
<reference evidence="3" key="1">
    <citation type="submission" date="2017-01" db="EMBL/GenBank/DDBJ databases">
        <title>Comparative genomics of anhydrobiosis in the tardigrade Hypsibius dujardini.</title>
        <authorList>
            <person name="Yoshida Y."/>
            <person name="Koutsovoulos G."/>
            <person name="Laetsch D."/>
            <person name="Stevens L."/>
            <person name="Kumar S."/>
            <person name="Horikawa D."/>
            <person name="Ishino K."/>
            <person name="Komine S."/>
            <person name="Tomita M."/>
            <person name="Blaxter M."/>
            <person name="Arakawa K."/>
        </authorList>
    </citation>
    <scope>NUCLEOTIDE SEQUENCE [LARGE SCALE GENOMIC DNA]</scope>
    <source>
        <strain evidence="3">Z151</strain>
    </source>
</reference>
<keyword evidence="3" id="KW-1185">Reference proteome</keyword>
<comment type="caution">
    <text evidence="2">The sequence shown here is derived from an EMBL/GenBank/DDBJ whole genome shotgun (WGS) entry which is preliminary data.</text>
</comment>
<accession>A0A9X6NLP4</accession>
<feature type="region of interest" description="Disordered" evidence="1">
    <location>
        <begin position="194"/>
        <end position="217"/>
    </location>
</feature>
<dbReference type="AlphaFoldDB" id="A0A9X6NLP4"/>
<dbReference type="EMBL" id="MTYJ01000240">
    <property type="protein sequence ID" value="OWA51819.1"/>
    <property type="molecule type" value="Genomic_DNA"/>
</dbReference>
<evidence type="ECO:0000313" key="3">
    <source>
        <dbReference type="Proteomes" id="UP000192578"/>
    </source>
</evidence>
<organism evidence="2 3">
    <name type="scientific">Hypsibius exemplaris</name>
    <name type="common">Freshwater tardigrade</name>
    <dbReference type="NCBI Taxonomy" id="2072580"/>
    <lineage>
        <taxon>Eukaryota</taxon>
        <taxon>Metazoa</taxon>
        <taxon>Ecdysozoa</taxon>
        <taxon>Tardigrada</taxon>
        <taxon>Eutardigrada</taxon>
        <taxon>Parachela</taxon>
        <taxon>Hypsibioidea</taxon>
        <taxon>Hypsibiidae</taxon>
        <taxon>Hypsibius</taxon>
    </lineage>
</organism>
<dbReference type="Proteomes" id="UP000192578">
    <property type="component" value="Unassembled WGS sequence"/>
</dbReference>
<evidence type="ECO:0000313" key="2">
    <source>
        <dbReference type="EMBL" id="OWA51819.1"/>
    </source>
</evidence>
<proteinExistence type="predicted"/>
<evidence type="ECO:0000256" key="1">
    <source>
        <dbReference type="SAM" id="MobiDB-lite"/>
    </source>
</evidence>
<name>A0A9X6NLP4_HYPEX</name>
<gene>
    <name evidence="2" type="ORF">BV898_16282</name>
</gene>
<feature type="region of interest" description="Disordered" evidence="1">
    <location>
        <begin position="149"/>
        <end position="168"/>
    </location>
</feature>
<feature type="compositionally biased region" description="Polar residues" evidence="1">
    <location>
        <begin position="256"/>
        <end position="266"/>
    </location>
</feature>